<comment type="caution">
    <text evidence="2">The sequence shown here is derived from an EMBL/GenBank/DDBJ whole genome shotgun (WGS) entry which is preliminary data.</text>
</comment>
<organism evidence="2 3">
    <name type="scientific">Caballeronia terrestris</name>
    <dbReference type="NCBI Taxonomy" id="1226301"/>
    <lineage>
        <taxon>Bacteria</taxon>
        <taxon>Pseudomonadati</taxon>
        <taxon>Pseudomonadota</taxon>
        <taxon>Betaproteobacteria</taxon>
        <taxon>Burkholderiales</taxon>
        <taxon>Burkholderiaceae</taxon>
        <taxon>Caballeronia</taxon>
    </lineage>
</organism>
<feature type="transmembrane region" description="Helical" evidence="1">
    <location>
        <begin position="224"/>
        <end position="245"/>
    </location>
</feature>
<evidence type="ECO:0000313" key="2">
    <source>
        <dbReference type="EMBL" id="SAL84171.1"/>
    </source>
</evidence>
<feature type="transmembrane region" description="Helical" evidence="1">
    <location>
        <begin position="188"/>
        <end position="217"/>
    </location>
</feature>
<dbReference type="OrthoDB" id="9127305at2"/>
<dbReference type="Proteomes" id="UP000054925">
    <property type="component" value="Unassembled WGS sequence"/>
</dbReference>
<dbReference type="RefSeq" id="WP_125477789.1">
    <property type="nucleotide sequence ID" value="NZ_FCOL02000116.1"/>
</dbReference>
<keyword evidence="1" id="KW-0812">Transmembrane</keyword>
<feature type="transmembrane region" description="Helical" evidence="1">
    <location>
        <begin position="269"/>
        <end position="291"/>
    </location>
</feature>
<dbReference type="AlphaFoldDB" id="A0A158KUQ8"/>
<feature type="transmembrane region" description="Helical" evidence="1">
    <location>
        <begin position="37"/>
        <end position="53"/>
    </location>
</feature>
<name>A0A158KUQ8_9BURK</name>
<feature type="transmembrane region" description="Helical" evidence="1">
    <location>
        <begin position="141"/>
        <end position="160"/>
    </location>
</feature>
<dbReference type="EMBL" id="FCOL02000116">
    <property type="protein sequence ID" value="SAL84171.1"/>
    <property type="molecule type" value="Genomic_DNA"/>
</dbReference>
<feature type="transmembrane region" description="Helical" evidence="1">
    <location>
        <begin position="362"/>
        <end position="382"/>
    </location>
</feature>
<feature type="transmembrane region" description="Helical" evidence="1">
    <location>
        <begin position="327"/>
        <end position="350"/>
    </location>
</feature>
<protein>
    <recommendedName>
        <fullName evidence="4">Glycosyltransferase RgtA/B/C/D-like domain-containing protein</fullName>
    </recommendedName>
</protein>
<feature type="transmembrane region" description="Helical" evidence="1">
    <location>
        <begin position="303"/>
        <end position="321"/>
    </location>
</feature>
<evidence type="ECO:0000313" key="3">
    <source>
        <dbReference type="Proteomes" id="UP000054925"/>
    </source>
</evidence>
<keyword evidence="1" id="KW-1133">Transmembrane helix</keyword>
<sequence>MAIISGHRLRLSLARRPHEFINYQDTLYVAVTEKRKLASALMAFSLVVFYISIRLRLGTELPDDAAFFLRYAENMGHGQFWAWNLNEAPVWGASAPLFPLLLVLPIKLGVPPVDAIVWVSIIFSTLSLTAVSLMLARHFGYLAGVAFTVLAALDTGAMFYAGSGLETPLTFALLAFGLYALLEKKGDVAIGIAAGLLAVQTMDLVPAAGLLVLALAFRRKQIPVRAVVIAAAITVAWYSFAWIYFGAPVPNSFLTKAIYQDRFAKTIDWHWFGGVVLFRYGHWIYVLLSLLGIAHCWPRLKPFLIYSVGLIAAHVGVYTFKYPFEPYDWYCMPAIFMLLVLGSVGLASLGRWMGKLSAKQKWMPAGVVVMLLAAIVADQLAFQQLDARVRKNWLGYVEHDRADAGRWVNEHTPKSFRVATYFDSPVYYSERYVYDLSFLNRHVESGNVLERYRPEILVFQNMETATPMTPDEFAPDYKVVKVFDSGFGAGQGNIFFTVYARSDVISQLSDVTFPVRTSCKSLNDCQRYQPVVARPVTSVMPPELALPQIVAEQCSIDAIGGASASGQPTVSKSAPVDIDGWAFPNSKREPAEDTFLRLTGTGGTFYALMRGGKPRGPSHTDSIYPRL</sequence>
<evidence type="ECO:0008006" key="4">
    <source>
        <dbReference type="Google" id="ProtNLM"/>
    </source>
</evidence>
<reference evidence="2" key="1">
    <citation type="submission" date="2016-01" db="EMBL/GenBank/DDBJ databases">
        <authorList>
            <person name="Peeters C."/>
        </authorList>
    </citation>
    <scope>NUCLEOTIDE SEQUENCE [LARGE SCALE GENOMIC DNA]</scope>
    <source>
        <strain evidence="2">LMG 22937</strain>
    </source>
</reference>
<keyword evidence="1" id="KW-0472">Membrane</keyword>
<accession>A0A158KUQ8</accession>
<keyword evidence="3" id="KW-1185">Reference proteome</keyword>
<feature type="transmembrane region" description="Helical" evidence="1">
    <location>
        <begin position="115"/>
        <end position="135"/>
    </location>
</feature>
<gene>
    <name evidence="2" type="ORF">AWB67_06611</name>
</gene>
<evidence type="ECO:0000256" key="1">
    <source>
        <dbReference type="SAM" id="Phobius"/>
    </source>
</evidence>
<proteinExistence type="predicted"/>